<evidence type="ECO:0000313" key="3">
    <source>
        <dbReference type="EMBL" id="KAH8103391.1"/>
    </source>
</evidence>
<feature type="transmembrane region" description="Helical" evidence="2">
    <location>
        <begin position="12"/>
        <end position="36"/>
    </location>
</feature>
<keyword evidence="4" id="KW-1185">Reference proteome</keyword>
<evidence type="ECO:0000313" key="4">
    <source>
        <dbReference type="Proteomes" id="UP000813824"/>
    </source>
</evidence>
<feature type="compositionally biased region" description="Basic and acidic residues" evidence="1">
    <location>
        <begin position="198"/>
        <end position="209"/>
    </location>
</feature>
<dbReference type="Proteomes" id="UP000813824">
    <property type="component" value="Unassembled WGS sequence"/>
</dbReference>
<feature type="compositionally biased region" description="Low complexity" evidence="1">
    <location>
        <begin position="233"/>
        <end position="289"/>
    </location>
</feature>
<sequence>MVQHKLFLVREGVMAALITFSVVVVATNAHYIFITLNDTLFVDGFAAWPQDSPDTFSLFNVAVAGLTILTVPAMLLIERLRRGAFTSMIIFELGWLGTLLILWIASASNTVNSVRFLLALCSLSLNKRVSVLQSACRDVRASEAFGHLAWVSLFGYVSALFFLSYKASQQGKPVWRSAVSETEFHTNFTVPNFNENAGRQDPEAVKDQDPTVDPQNMSYGYPANQPVVYDMSQPQLAQTQQGQPQAPYAQVPYGQAQYGQPQGLPDQPQPQAQPVQAPQQAYVQPRQQI</sequence>
<gene>
    <name evidence="3" type="ORF">BXZ70DRAFT_925432</name>
</gene>
<reference evidence="3" key="1">
    <citation type="journal article" date="2021" name="New Phytol.">
        <title>Evolutionary innovations through gain and loss of genes in the ectomycorrhizal Boletales.</title>
        <authorList>
            <person name="Wu G."/>
            <person name="Miyauchi S."/>
            <person name="Morin E."/>
            <person name="Kuo A."/>
            <person name="Drula E."/>
            <person name="Varga T."/>
            <person name="Kohler A."/>
            <person name="Feng B."/>
            <person name="Cao Y."/>
            <person name="Lipzen A."/>
            <person name="Daum C."/>
            <person name="Hundley H."/>
            <person name="Pangilinan J."/>
            <person name="Johnson J."/>
            <person name="Barry K."/>
            <person name="LaButti K."/>
            <person name="Ng V."/>
            <person name="Ahrendt S."/>
            <person name="Min B."/>
            <person name="Choi I.G."/>
            <person name="Park H."/>
            <person name="Plett J.M."/>
            <person name="Magnuson J."/>
            <person name="Spatafora J.W."/>
            <person name="Nagy L.G."/>
            <person name="Henrissat B."/>
            <person name="Grigoriev I.V."/>
            <person name="Yang Z.L."/>
            <person name="Xu J."/>
            <person name="Martin F.M."/>
        </authorList>
    </citation>
    <scope>NUCLEOTIDE SEQUENCE</scope>
    <source>
        <strain evidence="3">KKN 215</strain>
    </source>
</reference>
<feature type="region of interest" description="Disordered" evidence="1">
    <location>
        <begin position="190"/>
        <end position="289"/>
    </location>
</feature>
<dbReference type="AlphaFoldDB" id="A0A8K0UVB8"/>
<evidence type="ECO:0008006" key="5">
    <source>
        <dbReference type="Google" id="ProtNLM"/>
    </source>
</evidence>
<dbReference type="EMBL" id="JAEVFJ010000007">
    <property type="protein sequence ID" value="KAH8103391.1"/>
    <property type="molecule type" value="Genomic_DNA"/>
</dbReference>
<evidence type="ECO:0000256" key="2">
    <source>
        <dbReference type="SAM" id="Phobius"/>
    </source>
</evidence>
<organism evidence="3 4">
    <name type="scientific">Cristinia sonorae</name>
    <dbReference type="NCBI Taxonomy" id="1940300"/>
    <lineage>
        <taxon>Eukaryota</taxon>
        <taxon>Fungi</taxon>
        <taxon>Dikarya</taxon>
        <taxon>Basidiomycota</taxon>
        <taxon>Agaricomycotina</taxon>
        <taxon>Agaricomycetes</taxon>
        <taxon>Agaricomycetidae</taxon>
        <taxon>Agaricales</taxon>
        <taxon>Pleurotineae</taxon>
        <taxon>Stephanosporaceae</taxon>
        <taxon>Cristinia</taxon>
    </lineage>
</organism>
<feature type="transmembrane region" description="Helical" evidence="2">
    <location>
        <begin position="56"/>
        <end position="77"/>
    </location>
</feature>
<protein>
    <recommendedName>
        <fullName evidence="5">MARVEL domain-containing protein</fullName>
    </recommendedName>
</protein>
<accession>A0A8K0UVB8</accession>
<dbReference type="OrthoDB" id="3364107at2759"/>
<keyword evidence="2" id="KW-0472">Membrane</keyword>
<keyword evidence="2" id="KW-0812">Transmembrane</keyword>
<proteinExistence type="predicted"/>
<keyword evidence="2" id="KW-1133">Transmembrane helix</keyword>
<feature type="transmembrane region" description="Helical" evidence="2">
    <location>
        <begin position="84"/>
        <end position="105"/>
    </location>
</feature>
<feature type="transmembrane region" description="Helical" evidence="2">
    <location>
        <begin position="147"/>
        <end position="165"/>
    </location>
</feature>
<evidence type="ECO:0000256" key="1">
    <source>
        <dbReference type="SAM" id="MobiDB-lite"/>
    </source>
</evidence>
<comment type="caution">
    <text evidence="3">The sequence shown here is derived from an EMBL/GenBank/DDBJ whole genome shotgun (WGS) entry which is preliminary data.</text>
</comment>
<name>A0A8K0UVB8_9AGAR</name>